<evidence type="ECO:0000259" key="5">
    <source>
        <dbReference type="PROSITE" id="PS50893"/>
    </source>
</evidence>
<dbReference type="SMART" id="SM00382">
    <property type="entry name" value="AAA"/>
    <property type="match status" value="1"/>
</dbReference>
<dbReference type="GO" id="GO:0016887">
    <property type="term" value="F:ATP hydrolysis activity"/>
    <property type="evidence" value="ECO:0007669"/>
    <property type="project" value="InterPro"/>
</dbReference>
<evidence type="ECO:0000256" key="1">
    <source>
        <dbReference type="ARBA" id="ARBA00005417"/>
    </source>
</evidence>
<evidence type="ECO:0000313" key="6">
    <source>
        <dbReference type="EMBL" id="NMP22918.1"/>
    </source>
</evidence>
<dbReference type="RefSeq" id="WP_169099700.1">
    <property type="nucleotide sequence ID" value="NZ_JABBVZ010000034.1"/>
</dbReference>
<protein>
    <submittedName>
        <fullName evidence="6">ABC transporter ATP-binding protein</fullName>
    </submittedName>
</protein>
<accession>A0A7Y0L4G7</accession>
<feature type="domain" description="ABC transporter" evidence="5">
    <location>
        <begin position="4"/>
        <end position="230"/>
    </location>
</feature>
<evidence type="ECO:0000313" key="7">
    <source>
        <dbReference type="Proteomes" id="UP000533476"/>
    </source>
</evidence>
<dbReference type="EMBL" id="JABBVZ010000034">
    <property type="protein sequence ID" value="NMP22918.1"/>
    <property type="molecule type" value="Genomic_DNA"/>
</dbReference>
<dbReference type="GO" id="GO:0005524">
    <property type="term" value="F:ATP binding"/>
    <property type="evidence" value="ECO:0007669"/>
    <property type="project" value="UniProtKB-KW"/>
</dbReference>
<keyword evidence="7" id="KW-1185">Reference proteome</keyword>
<evidence type="ECO:0000256" key="3">
    <source>
        <dbReference type="ARBA" id="ARBA00022741"/>
    </source>
</evidence>
<name>A0A7Y0L4G7_9FIRM</name>
<evidence type="ECO:0000256" key="4">
    <source>
        <dbReference type="ARBA" id="ARBA00022840"/>
    </source>
</evidence>
<dbReference type="InterPro" id="IPR003439">
    <property type="entry name" value="ABC_transporter-like_ATP-bd"/>
</dbReference>
<dbReference type="PANTHER" id="PTHR43335">
    <property type="entry name" value="ABC TRANSPORTER, ATP-BINDING PROTEIN"/>
    <property type="match status" value="1"/>
</dbReference>
<keyword evidence="3" id="KW-0547">Nucleotide-binding</keyword>
<gene>
    <name evidence="6" type="ORF">HIJ39_11215</name>
</gene>
<dbReference type="Gene3D" id="3.40.50.300">
    <property type="entry name" value="P-loop containing nucleotide triphosphate hydrolases"/>
    <property type="match status" value="1"/>
</dbReference>
<keyword evidence="2" id="KW-0813">Transport</keyword>
<dbReference type="InterPro" id="IPR027417">
    <property type="entry name" value="P-loop_NTPase"/>
</dbReference>
<sequence>MKAIQTLGLSKHYGRRTAVENVNLSVDQGQIFGLLGPNGAGKSTLVKMLVGLVNPSAGSARVFGFSFRELAARRHIGYLPELFRFPPWLTADEVLTYHQRLLKVAVDAEERAQLLEKVGLKDRGHDRVRGFSKGLQQRLGLAVAMVGNPEIIFLDEPTSALDPVGRYEVSQILNELRQAGVTIFLNSHLLSDVERLSNAVALIDKGIILYQGSLQDAIYGTVRGYQLNLGGLTEASAAEIQAKNPGAVIQWGERPGEAVMALQIVREGLPQVVADLVARGVKLYEVAPEHSSLEEWFLQRIGKDGR</sequence>
<dbReference type="PANTHER" id="PTHR43335:SF2">
    <property type="entry name" value="ABC TRANSPORTER, ATP-BINDING PROTEIN"/>
    <property type="match status" value="1"/>
</dbReference>
<proteinExistence type="inferred from homology"/>
<dbReference type="AlphaFoldDB" id="A0A7Y0L4G7"/>
<dbReference type="Pfam" id="PF00005">
    <property type="entry name" value="ABC_tran"/>
    <property type="match status" value="1"/>
</dbReference>
<evidence type="ECO:0000256" key="2">
    <source>
        <dbReference type="ARBA" id="ARBA00022448"/>
    </source>
</evidence>
<dbReference type="CDD" id="cd03230">
    <property type="entry name" value="ABC_DR_subfamily_A"/>
    <property type="match status" value="1"/>
</dbReference>
<comment type="similarity">
    <text evidence="1">Belongs to the ABC transporter superfamily.</text>
</comment>
<comment type="caution">
    <text evidence="6">The sequence shown here is derived from an EMBL/GenBank/DDBJ whole genome shotgun (WGS) entry which is preliminary data.</text>
</comment>
<reference evidence="6 7" key="1">
    <citation type="submission" date="2020-04" db="EMBL/GenBank/DDBJ databases">
        <authorList>
            <person name="Zhang R."/>
            <person name="Schippers A."/>
        </authorList>
    </citation>
    <scope>NUCLEOTIDE SEQUENCE [LARGE SCALE GENOMIC DNA]</scope>
    <source>
        <strain evidence="6 7">DSM 109850</strain>
    </source>
</reference>
<dbReference type="Proteomes" id="UP000533476">
    <property type="component" value="Unassembled WGS sequence"/>
</dbReference>
<keyword evidence="4 6" id="KW-0067">ATP-binding</keyword>
<dbReference type="SUPFAM" id="SSF52540">
    <property type="entry name" value="P-loop containing nucleoside triphosphate hydrolases"/>
    <property type="match status" value="1"/>
</dbReference>
<dbReference type="InterPro" id="IPR003593">
    <property type="entry name" value="AAA+_ATPase"/>
</dbReference>
<dbReference type="PROSITE" id="PS50893">
    <property type="entry name" value="ABC_TRANSPORTER_2"/>
    <property type="match status" value="1"/>
</dbReference>
<organism evidence="6 7">
    <name type="scientific">Sulfobacillus harzensis</name>
    <dbReference type="NCBI Taxonomy" id="2729629"/>
    <lineage>
        <taxon>Bacteria</taxon>
        <taxon>Bacillati</taxon>
        <taxon>Bacillota</taxon>
        <taxon>Clostridia</taxon>
        <taxon>Eubacteriales</taxon>
        <taxon>Clostridiales Family XVII. Incertae Sedis</taxon>
        <taxon>Sulfobacillus</taxon>
    </lineage>
</organism>